<comment type="caution">
    <text evidence="8">The sequence shown here is derived from an EMBL/GenBank/DDBJ whole genome shotgun (WGS) entry which is preliminary data.</text>
</comment>
<dbReference type="InterPro" id="IPR008979">
    <property type="entry name" value="Galactose-bd-like_sf"/>
</dbReference>
<dbReference type="Proteomes" id="UP001633002">
    <property type="component" value="Unassembled WGS sequence"/>
</dbReference>
<dbReference type="SMART" id="SM00813">
    <property type="entry name" value="Alpha-L-AF_C"/>
    <property type="match status" value="1"/>
</dbReference>
<dbReference type="Gene3D" id="3.20.20.80">
    <property type="entry name" value="Glycosidases"/>
    <property type="match status" value="1"/>
</dbReference>
<keyword evidence="6" id="KW-0325">Glycoprotein</keyword>
<evidence type="ECO:0000256" key="2">
    <source>
        <dbReference type="ARBA" id="ARBA00007186"/>
    </source>
</evidence>
<dbReference type="PANTHER" id="PTHR31776">
    <property type="entry name" value="ALPHA-L-ARABINOFURANOSIDASE 1"/>
    <property type="match status" value="1"/>
</dbReference>
<proteinExistence type="inferred from homology"/>
<evidence type="ECO:0000256" key="3">
    <source>
        <dbReference type="ARBA" id="ARBA00012670"/>
    </source>
</evidence>
<feature type="domain" description="Alpha-L-arabinofuranosidase C-terminal" evidence="7">
    <location>
        <begin position="491"/>
        <end position="679"/>
    </location>
</feature>
<dbReference type="GO" id="GO:0046556">
    <property type="term" value="F:alpha-L-arabinofuranosidase activity"/>
    <property type="evidence" value="ECO:0007669"/>
    <property type="project" value="UniProtKB-EC"/>
</dbReference>
<dbReference type="InterPro" id="IPR051563">
    <property type="entry name" value="Glycosyl_Hydrolase_51"/>
</dbReference>
<dbReference type="InterPro" id="IPR010720">
    <property type="entry name" value="Alpha-L-AF_C"/>
</dbReference>
<sequence length="703" mass="78722">MEPKNAEEPFLPTADPRRAEKVAAVKKVKAVCKWIPLLAIFAVFVVYQTFSPSHSGLPGDSQNQTITLEVQATNFGRSIPSTLFGIFFEEINHAGAGGLWAELISNRGFEAGGRSTPSIIDPWYPKGDDHDVMLSTEETSLFRRNPIALRISVLCGTASNPCPADGVGVVNPGYWGIDVRAGKFYTVTFWLRSDTSVDLAVKFISEDEQRTLAQQTLKVEKVNSSSWEKYSFRLEANDTDHQGKFALTTAVKGSIWLDQVSAFPEETYKGHGYRTGLAQMLEDLKPAFIRFPGGCYVEGERLENAWRWRDTVGPWYERPGHLGDKWNYWSDDGLGYFEYLQLAEDLDTAPIWVFNNGISHQYSVTPRLIQPWVDDVLDGIEFARGPKTSKWGRVRAAMGHPEPFPLNHIAIGNEDCYRPWYRENYMAFYNAIRAAYPEIKLISNCDATNGPLDHPADYYDFHIYTNAYNLYSMAHQFDQKSRADGPKVFVSEYAVTGADSGTGSLLAAVAEGAFMIGLEINSDVVEMASYAPLFVHAKDRRWNPDCIVFDNWQQYGTPSYWVQQLFKDSNGARLLPFSLSSTWGSNPIVSVLRRHDKDLDADFVLIKAVNFGNDVVPVRITFNGLPADGILYTNSTIATLTSTHAMDENSFAQPKKITPQISPMEKPNSDLQVVLPPYSIVALDLRLADTPKGLDSTFTYLML</sequence>
<dbReference type="SUPFAM" id="SSF49785">
    <property type="entry name" value="Galactose-binding domain-like"/>
    <property type="match status" value="1"/>
</dbReference>
<protein>
    <recommendedName>
        <fullName evidence="3">non-reducing end alpha-L-arabinofuranosidase</fullName>
        <ecNumber evidence="3">3.2.1.55</ecNumber>
    </recommendedName>
</protein>
<reference evidence="8 9" key="1">
    <citation type="submission" date="2024-09" db="EMBL/GenBank/DDBJ databases">
        <title>Chromosome-scale assembly of Riccia sorocarpa.</title>
        <authorList>
            <person name="Paukszto L."/>
        </authorList>
    </citation>
    <scope>NUCLEOTIDE SEQUENCE [LARGE SCALE GENOMIC DNA]</scope>
    <source>
        <strain evidence="8">LP-2024</strain>
        <tissue evidence="8">Aerial parts of the thallus</tissue>
    </source>
</reference>
<evidence type="ECO:0000313" key="9">
    <source>
        <dbReference type="Proteomes" id="UP001633002"/>
    </source>
</evidence>
<dbReference type="Pfam" id="PF06964">
    <property type="entry name" value="Alpha-L-AF_C"/>
    <property type="match status" value="1"/>
</dbReference>
<keyword evidence="4" id="KW-0732">Signal</keyword>
<evidence type="ECO:0000256" key="1">
    <source>
        <dbReference type="ARBA" id="ARBA00001462"/>
    </source>
</evidence>
<dbReference type="PANTHER" id="PTHR31776:SF0">
    <property type="entry name" value="ALPHA-L-ARABINOFURANOSIDASE 1"/>
    <property type="match status" value="1"/>
</dbReference>
<organism evidence="8 9">
    <name type="scientific">Riccia sorocarpa</name>
    <dbReference type="NCBI Taxonomy" id="122646"/>
    <lineage>
        <taxon>Eukaryota</taxon>
        <taxon>Viridiplantae</taxon>
        <taxon>Streptophyta</taxon>
        <taxon>Embryophyta</taxon>
        <taxon>Marchantiophyta</taxon>
        <taxon>Marchantiopsida</taxon>
        <taxon>Marchantiidae</taxon>
        <taxon>Marchantiales</taxon>
        <taxon>Ricciaceae</taxon>
        <taxon>Riccia</taxon>
    </lineage>
</organism>
<evidence type="ECO:0000256" key="6">
    <source>
        <dbReference type="ARBA" id="ARBA00023180"/>
    </source>
</evidence>
<comment type="similarity">
    <text evidence="2">Belongs to the glycosyl hydrolase 51 family.</text>
</comment>
<keyword evidence="5" id="KW-0378">Hydrolase</keyword>
<evidence type="ECO:0000313" key="8">
    <source>
        <dbReference type="EMBL" id="KAL3679004.1"/>
    </source>
</evidence>
<keyword evidence="9" id="KW-1185">Reference proteome</keyword>
<dbReference type="EC" id="3.2.1.55" evidence="3"/>
<evidence type="ECO:0000256" key="4">
    <source>
        <dbReference type="ARBA" id="ARBA00022729"/>
    </source>
</evidence>
<evidence type="ECO:0000256" key="5">
    <source>
        <dbReference type="ARBA" id="ARBA00022801"/>
    </source>
</evidence>
<accession>A0ABD3GKP1</accession>
<dbReference type="Gene3D" id="2.60.40.1180">
    <property type="entry name" value="Golgi alpha-mannosidase II"/>
    <property type="match status" value="1"/>
</dbReference>
<dbReference type="InterPro" id="IPR017853">
    <property type="entry name" value="GH"/>
</dbReference>
<dbReference type="InterPro" id="IPR013780">
    <property type="entry name" value="Glyco_hydro_b"/>
</dbReference>
<dbReference type="InterPro" id="IPR055235">
    <property type="entry name" value="ASD1_cat"/>
</dbReference>
<evidence type="ECO:0000259" key="7">
    <source>
        <dbReference type="SMART" id="SM00813"/>
    </source>
</evidence>
<dbReference type="Pfam" id="PF22848">
    <property type="entry name" value="ASD1_dom"/>
    <property type="match status" value="1"/>
</dbReference>
<dbReference type="SUPFAM" id="SSF51445">
    <property type="entry name" value="(Trans)glycosidases"/>
    <property type="match status" value="1"/>
</dbReference>
<dbReference type="AlphaFoldDB" id="A0ABD3GKP1"/>
<dbReference type="FunFam" id="3.20.20.80:FF:000025">
    <property type="entry name" value="Alpha-L-arabinofuranosidase 1"/>
    <property type="match status" value="1"/>
</dbReference>
<comment type="catalytic activity">
    <reaction evidence="1">
        <text>Hydrolysis of terminal non-reducing alpha-L-arabinofuranoside residues in alpha-L-arabinosides.</text>
        <dbReference type="EC" id="3.2.1.55"/>
    </reaction>
</comment>
<name>A0ABD3GKP1_9MARC</name>
<gene>
    <name evidence="8" type="ORF">R1sor_021960</name>
</gene>
<dbReference type="EMBL" id="JBJQOH010000007">
    <property type="protein sequence ID" value="KAL3679004.1"/>
    <property type="molecule type" value="Genomic_DNA"/>
</dbReference>